<name>A0A644TV79_9ZZZZ</name>
<feature type="region of interest" description="Disordered" evidence="1">
    <location>
        <begin position="1"/>
        <end position="30"/>
    </location>
</feature>
<evidence type="ECO:0000256" key="1">
    <source>
        <dbReference type="SAM" id="MobiDB-lite"/>
    </source>
</evidence>
<comment type="caution">
    <text evidence="2">The sequence shown here is derived from an EMBL/GenBank/DDBJ whole genome shotgun (WGS) entry which is preliminary data.</text>
</comment>
<accession>A0A644TV79</accession>
<dbReference type="AlphaFoldDB" id="A0A644TV79"/>
<reference evidence="2" key="1">
    <citation type="submission" date="2019-08" db="EMBL/GenBank/DDBJ databases">
        <authorList>
            <person name="Kucharzyk K."/>
            <person name="Murdoch R.W."/>
            <person name="Higgins S."/>
            <person name="Loffler F."/>
        </authorList>
    </citation>
    <scope>NUCLEOTIDE SEQUENCE</scope>
</reference>
<sequence>MKKKETARRNSLDWAGTSPVEGAVVGPPGAKAQSDVYKVLRMRHKLKDDSYVDGAVTRIASFLTNRLDKKERDG</sequence>
<proteinExistence type="predicted"/>
<protein>
    <submittedName>
        <fullName evidence="2">Uncharacterized protein</fullName>
    </submittedName>
</protein>
<dbReference type="EMBL" id="VSSQ01000055">
    <property type="protein sequence ID" value="MPL70896.1"/>
    <property type="molecule type" value="Genomic_DNA"/>
</dbReference>
<evidence type="ECO:0000313" key="2">
    <source>
        <dbReference type="EMBL" id="MPL70896.1"/>
    </source>
</evidence>
<gene>
    <name evidence="2" type="ORF">SDC9_16658</name>
</gene>
<organism evidence="2">
    <name type="scientific">bioreactor metagenome</name>
    <dbReference type="NCBI Taxonomy" id="1076179"/>
    <lineage>
        <taxon>unclassified sequences</taxon>
        <taxon>metagenomes</taxon>
        <taxon>ecological metagenomes</taxon>
    </lineage>
</organism>